<reference evidence="6 7" key="2">
    <citation type="submission" date="2018-11" db="EMBL/GenBank/DDBJ databases">
        <authorList>
            <consortium name="Pathogen Informatics"/>
        </authorList>
    </citation>
    <scope>NUCLEOTIDE SEQUENCE [LARGE SCALE GENOMIC DNA]</scope>
    <source>
        <strain evidence="6 7">MHpl1</strain>
    </source>
</reference>
<comment type="subcellular location">
    <subcellularLocation>
        <location evidence="1">Membrane</location>
    </subcellularLocation>
</comment>
<evidence type="ECO:0000256" key="4">
    <source>
        <dbReference type="ARBA" id="ARBA00023136"/>
    </source>
</evidence>
<dbReference type="Gene3D" id="1.20.1070.10">
    <property type="entry name" value="Rhodopsin 7-helix transmembrane proteins"/>
    <property type="match status" value="1"/>
</dbReference>
<dbReference type="InterPro" id="IPR000276">
    <property type="entry name" value="GPCR_Rhodpsn"/>
</dbReference>
<dbReference type="GO" id="GO:0004930">
    <property type="term" value="F:G protein-coupled receptor activity"/>
    <property type="evidence" value="ECO:0007669"/>
    <property type="project" value="InterPro"/>
</dbReference>
<proteinExistence type="predicted"/>
<keyword evidence="7" id="KW-1185">Reference proteome</keyword>
<dbReference type="Pfam" id="PF10320">
    <property type="entry name" value="7TM_GPCR_Srsx"/>
    <property type="match status" value="1"/>
</dbReference>
<feature type="transmembrane region" description="Helical" evidence="5">
    <location>
        <begin position="12"/>
        <end position="34"/>
    </location>
</feature>
<dbReference type="OrthoDB" id="5820127at2759"/>
<name>A0A158QNG7_HAEPC</name>
<sequence length="198" mass="21797">MVNSYPKYYLAAQILPGCITGIALGVAVLINMKAEEQVVCDLITPMLGTMSSVYSKSVMVVSILILLCNVSFILFLRKQRISSETVKSVNRSVFVICMTVVLGYFSAMVIFSMREMLNLDVDLQNWGILAGLFASSAYSLNFFVYYVISREYRAVFDDLLGIGHLKALFCRSKKIGGQQVATSLGARPSNRVTATNAT</sequence>
<dbReference type="GO" id="GO:0016020">
    <property type="term" value="C:membrane"/>
    <property type="evidence" value="ECO:0007669"/>
    <property type="project" value="UniProtKB-SubCell"/>
</dbReference>
<dbReference type="EMBL" id="UZAF01017282">
    <property type="protein sequence ID" value="VDO39990.1"/>
    <property type="molecule type" value="Genomic_DNA"/>
</dbReference>
<evidence type="ECO:0000313" key="7">
    <source>
        <dbReference type="Proteomes" id="UP000268014"/>
    </source>
</evidence>
<dbReference type="InterPro" id="IPR019424">
    <property type="entry name" value="7TM_GPCR_Srsx"/>
</dbReference>
<organism evidence="8">
    <name type="scientific">Haemonchus placei</name>
    <name type="common">Barber's pole worm</name>
    <dbReference type="NCBI Taxonomy" id="6290"/>
    <lineage>
        <taxon>Eukaryota</taxon>
        <taxon>Metazoa</taxon>
        <taxon>Ecdysozoa</taxon>
        <taxon>Nematoda</taxon>
        <taxon>Chromadorea</taxon>
        <taxon>Rhabditida</taxon>
        <taxon>Rhabditina</taxon>
        <taxon>Rhabditomorpha</taxon>
        <taxon>Strongyloidea</taxon>
        <taxon>Trichostrongylidae</taxon>
        <taxon>Haemonchus</taxon>
    </lineage>
</organism>
<gene>
    <name evidence="6" type="ORF">HPLM_LOCUS10382</name>
</gene>
<feature type="transmembrane region" description="Helical" evidence="5">
    <location>
        <begin position="54"/>
        <end position="76"/>
    </location>
</feature>
<dbReference type="WBParaSite" id="HPLM_0001039001-mRNA-1">
    <property type="protein sequence ID" value="HPLM_0001039001-mRNA-1"/>
    <property type="gene ID" value="HPLM_0001039001"/>
</dbReference>
<dbReference type="Proteomes" id="UP000268014">
    <property type="component" value="Unassembled WGS sequence"/>
</dbReference>
<evidence type="ECO:0000313" key="6">
    <source>
        <dbReference type="EMBL" id="VDO39990.1"/>
    </source>
</evidence>
<keyword evidence="3 5" id="KW-1133">Transmembrane helix</keyword>
<accession>A0A158QNG7</accession>
<protein>
    <submittedName>
        <fullName evidence="8">G_PROTEIN_RECEP_F1_2 domain-containing protein</fullName>
    </submittedName>
</protein>
<reference evidence="8" key="1">
    <citation type="submission" date="2016-04" db="UniProtKB">
        <authorList>
            <consortium name="WormBaseParasite"/>
        </authorList>
    </citation>
    <scope>IDENTIFICATION</scope>
</reference>
<evidence type="ECO:0000256" key="2">
    <source>
        <dbReference type="ARBA" id="ARBA00022692"/>
    </source>
</evidence>
<feature type="transmembrane region" description="Helical" evidence="5">
    <location>
        <begin position="88"/>
        <end position="111"/>
    </location>
</feature>
<dbReference type="SMART" id="SM01381">
    <property type="entry name" value="7TM_GPCR_Srsx"/>
    <property type="match status" value="1"/>
</dbReference>
<evidence type="ECO:0000256" key="1">
    <source>
        <dbReference type="ARBA" id="ARBA00004370"/>
    </source>
</evidence>
<feature type="transmembrane region" description="Helical" evidence="5">
    <location>
        <begin position="123"/>
        <end position="148"/>
    </location>
</feature>
<evidence type="ECO:0000313" key="8">
    <source>
        <dbReference type="WBParaSite" id="HPLM_0001039001-mRNA-1"/>
    </source>
</evidence>
<dbReference type="InterPro" id="IPR047130">
    <property type="entry name" value="7TM_GPCR_Srsx_nematod"/>
</dbReference>
<dbReference type="PANTHER" id="PTHR23360">
    <property type="entry name" value="G-PROTEIN COUPLED RECEPTORS FAMILY 1 PROFILE DOMAIN-CONTAINING PROTEIN-RELATED"/>
    <property type="match status" value="1"/>
</dbReference>
<keyword evidence="4 5" id="KW-0472">Membrane</keyword>
<dbReference type="AlphaFoldDB" id="A0A158QNG7"/>
<dbReference type="SUPFAM" id="SSF81321">
    <property type="entry name" value="Family A G protein-coupled receptor-like"/>
    <property type="match status" value="1"/>
</dbReference>
<keyword evidence="2 5" id="KW-0812">Transmembrane</keyword>
<evidence type="ECO:0000256" key="3">
    <source>
        <dbReference type="ARBA" id="ARBA00022989"/>
    </source>
</evidence>
<evidence type="ECO:0000256" key="5">
    <source>
        <dbReference type="SAM" id="Phobius"/>
    </source>
</evidence>